<keyword evidence="3" id="KW-0804">Transcription</keyword>
<evidence type="ECO:0000313" key="8">
    <source>
        <dbReference type="EMBL" id="QDZ18660.1"/>
    </source>
</evidence>
<feature type="region of interest" description="Disordered" evidence="5">
    <location>
        <begin position="1"/>
        <end position="35"/>
    </location>
</feature>
<dbReference type="STRING" id="1764295.A0A5B8MH24"/>
<dbReference type="SUPFAM" id="SSF54277">
    <property type="entry name" value="CAD &amp; PB1 domains"/>
    <property type="match status" value="1"/>
</dbReference>
<accession>A0A5B8MH24</accession>
<dbReference type="PANTHER" id="PTHR32002">
    <property type="entry name" value="PROTEIN NLP8"/>
    <property type="match status" value="1"/>
</dbReference>
<dbReference type="Pfam" id="PF00564">
    <property type="entry name" value="PB1"/>
    <property type="match status" value="1"/>
</dbReference>
<feature type="domain" description="RWP-RK" evidence="6">
    <location>
        <begin position="519"/>
        <end position="604"/>
    </location>
</feature>
<dbReference type="Pfam" id="PF22922">
    <property type="entry name" value="GAF_NLP"/>
    <property type="match status" value="1"/>
</dbReference>
<keyword evidence="2" id="KW-0238">DNA-binding</keyword>
<dbReference type="PROSITE" id="PS51519">
    <property type="entry name" value="RWP_RK"/>
    <property type="match status" value="1"/>
</dbReference>
<evidence type="ECO:0000256" key="4">
    <source>
        <dbReference type="ARBA" id="ARBA00023242"/>
    </source>
</evidence>
<keyword evidence="9" id="KW-1185">Reference proteome</keyword>
<dbReference type="OrthoDB" id="6270329at2759"/>
<proteinExistence type="predicted"/>
<dbReference type="SMART" id="SM00666">
    <property type="entry name" value="PB1"/>
    <property type="match status" value="1"/>
</dbReference>
<dbReference type="PROSITE" id="PS51745">
    <property type="entry name" value="PB1"/>
    <property type="match status" value="1"/>
</dbReference>
<dbReference type="GO" id="GO:0003700">
    <property type="term" value="F:DNA-binding transcription factor activity"/>
    <property type="evidence" value="ECO:0007669"/>
    <property type="project" value="InterPro"/>
</dbReference>
<dbReference type="InterPro" id="IPR053793">
    <property type="entry name" value="PB1-like"/>
</dbReference>
<gene>
    <name evidence="8" type="ORF">A3770_02p11780</name>
</gene>
<dbReference type="InterPro" id="IPR000270">
    <property type="entry name" value="PB1_dom"/>
</dbReference>
<dbReference type="EMBL" id="CP031035">
    <property type="protein sequence ID" value="QDZ18660.1"/>
    <property type="molecule type" value="Genomic_DNA"/>
</dbReference>
<dbReference type="InterPro" id="IPR003035">
    <property type="entry name" value="RWP-RK_dom"/>
</dbReference>
<feature type="compositionally biased region" description="Basic and acidic residues" evidence="5">
    <location>
        <begin position="515"/>
        <end position="525"/>
    </location>
</feature>
<evidence type="ECO:0000256" key="2">
    <source>
        <dbReference type="ARBA" id="ARBA00023125"/>
    </source>
</evidence>
<evidence type="ECO:0000313" key="9">
    <source>
        <dbReference type="Proteomes" id="UP000316726"/>
    </source>
</evidence>
<dbReference type="Pfam" id="PF02042">
    <property type="entry name" value="RWP-RK"/>
    <property type="match status" value="1"/>
</dbReference>
<dbReference type="PANTHER" id="PTHR32002:SF41">
    <property type="entry name" value="PROTEIN NLP8"/>
    <property type="match status" value="1"/>
</dbReference>
<reference evidence="8 9" key="1">
    <citation type="submission" date="2018-07" db="EMBL/GenBank/DDBJ databases">
        <title>The complete nuclear genome of the prasinophyte Chloropicon primus (CCMP1205).</title>
        <authorList>
            <person name="Pombert J.-F."/>
            <person name="Otis C."/>
            <person name="Turmel M."/>
            <person name="Lemieux C."/>
        </authorList>
    </citation>
    <scope>NUCLEOTIDE SEQUENCE [LARGE SCALE GENOMIC DNA]</scope>
    <source>
        <strain evidence="8 9">CCMP1205</strain>
    </source>
</reference>
<sequence length="826" mass="90414">MAATTKPAAYAGRNSSLETEGARPVPPHHHQHSLSPHDVDFLEDVVAGMDPPDLDFLARLECGGGPSSLASREDRHHAAGSPNVERLKRAMEIITTSGELENMDSEQSLIQVWYPPPVSGDDSAGRHLRNVVLGCTTTTAAAAPQAVKEEEVSQREGVEEQVSHTLSRFGERSKLYKFEVDGGLAEGLPGRVFVSGRPEMTLDVQRYGVENYLRINEARNCGIRAAVGIPVYAREDGTGRRETVAVVEISKVSEKLNMERLSCRLADIFESVDLFTWGRESPSVRFGNWPFNIHVQRTSAVLNTLVEAVCRVPGIEYVATWGRATGFEVEAPKGGAKPPALLSCDALPCGVQNASFIEYRKACGSRLIYENFGFVGRAWGKNCSVWHSSVSSIPWEANPYTQFNVASFPGGVVAVPLTLSKQYSNGGEDTKYILELFISALCTDIEQQRVLIVNMLTLLIKIGGGRFDIGVLLEYLDTDSLLPGGVARPGQARLPSPGGVANAQSPGNEEDDQAAEVREEAEGGRAGKGKGVSKKSISLQMLQKHFKYNLKEAARRLGVCPTTLKRVCRQHNIPRWPCRRLKKVNRSMNKLQGVMEACPGVNLNEIGFPNLRKACMFNTSSSELSRRDLSENKAVVAGPSRTPALEVNSKALAHNPVQQVHYVGGTSPIPIPVSRGLEYANPELHHVGSSNDFRQLEVPGCGSNQLANGLQARCLSPPTSDIQGNVYQSSSVPDRTVSVKASYCGNLMRFALHPGHTFEDVISRISSHFNLADMEVHLKYLDEENDFIWMKNDQDLVEARDTVGRQDDERRIIRVRVEAVEGAVDA</sequence>
<dbReference type="Proteomes" id="UP000316726">
    <property type="component" value="Chromosome 2"/>
</dbReference>
<dbReference type="AlphaFoldDB" id="A0A5B8MH24"/>
<evidence type="ECO:0000256" key="5">
    <source>
        <dbReference type="SAM" id="MobiDB-lite"/>
    </source>
</evidence>
<evidence type="ECO:0000259" key="7">
    <source>
        <dbReference type="PROSITE" id="PS51745"/>
    </source>
</evidence>
<keyword evidence="1" id="KW-0805">Transcription regulation</keyword>
<evidence type="ECO:0008006" key="10">
    <source>
        <dbReference type="Google" id="ProtNLM"/>
    </source>
</evidence>
<evidence type="ECO:0000259" key="6">
    <source>
        <dbReference type="PROSITE" id="PS51519"/>
    </source>
</evidence>
<dbReference type="InterPro" id="IPR045012">
    <property type="entry name" value="NLP"/>
</dbReference>
<evidence type="ECO:0000256" key="3">
    <source>
        <dbReference type="ARBA" id="ARBA00023163"/>
    </source>
</evidence>
<evidence type="ECO:0000256" key="1">
    <source>
        <dbReference type="ARBA" id="ARBA00023015"/>
    </source>
</evidence>
<dbReference type="Gene3D" id="3.10.20.90">
    <property type="entry name" value="Phosphatidylinositol 3-kinase Catalytic Subunit, Chain A, domain 1"/>
    <property type="match status" value="1"/>
</dbReference>
<dbReference type="InterPro" id="IPR055081">
    <property type="entry name" value="NLP1-9_GAF"/>
</dbReference>
<keyword evidence="4" id="KW-0539">Nucleus</keyword>
<organism evidence="8 9">
    <name type="scientific">Chloropicon primus</name>
    <dbReference type="NCBI Taxonomy" id="1764295"/>
    <lineage>
        <taxon>Eukaryota</taxon>
        <taxon>Viridiplantae</taxon>
        <taxon>Chlorophyta</taxon>
        <taxon>Chloropicophyceae</taxon>
        <taxon>Chloropicales</taxon>
        <taxon>Chloropicaceae</taxon>
        <taxon>Chloropicon</taxon>
    </lineage>
</organism>
<name>A0A5B8MH24_9CHLO</name>
<protein>
    <recommendedName>
        <fullName evidence="10">RWP-RK domain-containing protein</fullName>
    </recommendedName>
</protein>
<dbReference type="CDD" id="cd05992">
    <property type="entry name" value="PB1"/>
    <property type="match status" value="1"/>
</dbReference>
<feature type="region of interest" description="Disordered" evidence="5">
    <location>
        <begin position="487"/>
        <end position="532"/>
    </location>
</feature>
<dbReference type="GO" id="GO:0003677">
    <property type="term" value="F:DNA binding"/>
    <property type="evidence" value="ECO:0007669"/>
    <property type="project" value="UniProtKB-KW"/>
</dbReference>
<feature type="domain" description="PB1" evidence="7">
    <location>
        <begin position="736"/>
        <end position="820"/>
    </location>
</feature>